<keyword evidence="1" id="KW-0614">Plasmid</keyword>
<dbReference type="AlphaFoldDB" id="A0A1L7ANW2"/>
<evidence type="ECO:0000313" key="1">
    <source>
        <dbReference type="EMBL" id="APT60451.1"/>
    </source>
</evidence>
<organism evidence="1 2">
    <name type="scientific">Roseomonas gilardii</name>
    <dbReference type="NCBI Taxonomy" id="257708"/>
    <lineage>
        <taxon>Bacteria</taxon>
        <taxon>Pseudomonadati</taxon>
        <taxon>Pseudomonadota</taxon>
        <taxon>Alphaproteobacteria</taxon>
        <taxon>Acetobacterales</taxon>
        <taxon>Roseomonadaceae</taxon>
        <taxon>Roseomonas</taxon>
    </lineage>
</organism>
<dbReference type="Proteomes" id="UP000185494">
    <property type="component" value="Plasmid 3"/>
</dbReference>
<protein>
    <submittedName>
        <fullName evidence="1">Uncharacterized protein</fullName>
    </submittedName>
</protein>
<name>A0A1L7ANW2_9PROT</name>
<dbReference type="KEGG" id="rgi:RGI145_24205"/>
<gene>
    <name evidence="1" type="ORF">RGI145_24205</name>
</gene>
<dbReference type="EMBL" id="CP015587">
    <property type="protein sequence ID" value="APT60451.1"/>
    <property type="molecule type" value="Genomic_DNA"/>
</dbReference>
<reference evidence="1 2" key="1">
    <citation type="submission" date="2016-05" db="EMBL/GenBank/DDBJ databases">
        <title>Complete Genome and Methylome Analysis of Psychrotrophic Bacterial Isolates from Antarctic Lake Untersee.</title>
        <authorList>
            <person name="Fomenkov A."/>
            <person name="Akimov V.N."/>
            <person name="Vasilyeva L.V."/>
            <person name="Andersen D."/>
            <person name="Vincze T."/>
            <person name="Roberts R.J."/>
        </authorList>
    </citation>
    <scope>NUCLEOTIDE SEQUENCE [LARGE SCALE GENOMIC DNA]</scope>
    <source>
        <strain evidence="1 2">U14-5</strain>
        <plasmid evidence="2">Plasmid 3</plasmid>
    </source>
</reference>
<accession>A0A1L7ANW2</accession>
<evidence type="ECO:0000313" key="2">
    <source>
        <dbReference type="Proteomes" id="UP000185494"/>
    </source>
</evidence>
<sequence>MAGRDRQWAPPSPVLQPLRHPQLGLDAVASLRWCRDQCLLNLKEPVSGGIEFWLEAVFVRKRPCPGLQCPQDGVGVPPFGMEPQQLRVRITGWPGLR</sequence>
<proteinExistence type="predicted"/>
<geneLocation type="plasmid" evidence="1 2">
    <name>3</name>
</geneLocation>